<dbReference type="InterPro" id="IPR044810">
    <property type="entry name" value="WRKY_plant"/>
</dbReference>
<dbReference type="GO" id="GO:0005634">
    <property type="term" value="C:nucleus"/>
    <property type="evidence" value="ECO:0007669"/>
    <property type="project" value="UniProtKB-SubCell"/>
</dbReference>
<dbReference type="InterPro" id="IPR003657">
    <property type="entry name" value="WRKY_dom"/>
</dbReference>
<dbReference type="AlphaFoldDB" id="A0A251RAA7"/>
<dbReference type="PROSITE" id="PS50811">
    <property type="entry name" value="WRKY"/>
    <property type="match status" value="1"/>
</dbReference>
<feature type="compositionally biased region" description="Low complexity" evidence="6">
    <location>
        <begin position="230"/>
        <end position="243"/>
    </location>
</feature>
<evidence type="ECO:0000256" key="2">
    <source>
        <dbReference type="ARBA" id="ARBA00023015"/>
    </source>
</evidence>
<evidence type="ECO:0000256" key="1">
    <source>
        <dbReference type="ARBA" id="ARBA00004123"/>
    </source>
</evidence>
<name>A0A251RAA7_PRUPE</name>
<dbReference type="SMART" id="SM00774">
    <property type="entry name" value="WRKY"/>
    <property type="match status" value="1"/>
</dbReference>
<keyword evidence="5" id="KW-0539">Nucleus</keyword>
<sequence>MISYCPVALEILMNMDDHTPTKRKVDALQQDLLRLRKENEALRFLLTAMTTKCNTLEQLIREKNSERNDQFPVAQKTTQFLVRTDSKDNTLIVKDGYQWRKYGQKVTKDNPSSPRAYFKCSLAPRCPVKKKVQRCMVDKSLLVATYEGQHNHEAINGSPLGQFSCSSSTAVHNNNIIINPINFPSHGTSADINNNDVINIVSPSNSSRPVPITLDLTLSGSTSNQENNRSAGSPQNSSSSAQNIDCESRIEDYVAYLTKDHNFTQALAAAVASSITRPSADRQNQ</sequence>
<dbReference type="PANTHER" id="PTHR31429">
    <property type="entry name" value="WRKY TRANSCRIPTION FACTOR 36-RELATED"/>
    <property type="match status" value="1"/>
</dbReference>
<protein>
    <recommendedName>
        <fullName evidence="7">WRKY domain-containing protein</fullName>
    </recommendedName>
</protein>
<dbReference type="SUPFAM" id="SSF118290">
    <property type="entry name" value="WRKY DNA-binding domain"/>
    <property type="match status" value="1"/>
</dbReference>
<dbReference type="OrthoDB" id="1931489at2759"/>
<dbReference type="Proteomes" id="UP000006882">
    <property type="component" value="Chromosome G1"/>
</dbReference>
<dbReference type="GO" id="GO:0043565">
    <property type="term" value="F:sequence-specific DNA binding"/>
    <property type="evidence" value="ECO:0007669"/>
    <property type="project" value="InterPro"/>
</dbReference>
<dbReference type="SMR" id="A0A251RAA7"/>
<feature type="compositionally biased region" description="Polar residues" evidence="6">
    <location>
        <begin position="216"/>
        <end position="229"/>
    </location>
</feature>
<keyword evidence="2" id="KW-0805">Transcription regulation</keyword>
<dbReference type="Pfam" id="PF03106">
    <property type="entry name" value="WRKY"/>
    <property type="match status" value="1"/>
</dbReference>
<keyword evidence="3" id="KW-0238">DNA-binding</keyword>
<evidence type="ECO:0000256" key="3">
    <source>
        <dbReference type="ARBA" id="ARBA00023125"/>
    </source>
</evidence>
<reference evidence="8 9" key="1">
    <citation type="journal article" date="2013" name="Nat. Genet.">
        <title>The high-quality draft genome of peach (Prunus persica) identifies unique patterns of genetic diversity, domestication and genome evolution.</title>
        <authorList>
            <consortium name="International Peach Genome Initiative"/>
            <person name="Verde I."/>
            <person name="Abbott A.G."/>
            <person name="Scalabrin S."/>
            <person name="Jung S."/>
            <person name="Shu S."/>
            <person name="Marroni F."/>
            <person name="Zhebentyayeva T."/>
            <person name="Dettori M.T."/>
            <person name="Grimwood J."/>
            <person name="Cattonaro F."/>
            <person name="Zuccolo A."/>
            <person name="Rossini L."/>
            <person name="Jenkins J."/>
            <person name="Vendramin E."/>
            <person name="Meisel L.A."/>
            <person name="Decroocq V."/>
            <person name="Sosinski B."/>
            <person name="Prochnik S."/>
            <person name="Mitros T."/>
            <person name="Policriti A."/>
            <person name="Cipriani G."/>
            <person name="Dondini L."/>
            <person name="Ficklin S."/>
            <person name="Goodstein D.M."/>
            <person name="Xuan P."/>
            <person name="Del Fabbro C."/>
            <person name="Aramini V."/>
            <person name="Copetti D."/>
            <person name="Gonzalez S."/>
            <person name="Horner D.S."/>
            <person name="Falchi R."/>
            <person name="Lucas S."/>
            <person name="Mica E."/>
            <person name="Maldonado J."/>
            <person name="Lazzari B."/>
            <person name="Bielenberg D."/>
            <person name="Pirona R."/>
            <person name="Miculan M."/>
            <person name="Barakat A."/>
            <person name="Testolin R."/>
            <person name="Stella A."/>
            <person name="Tartarini S."/>
            <person name="Tonutti P."/>
            <person name="Arus P."/>
            <person name="Orellana A."/>
            <person name="Wells C."/>
            <person name="Main D."/>
            <person name="Vizzotto G."/>
            <person name="Silva H."/>
            <person name="Salamini F."/>
            <person name="Schmutz J."/>
            <person name="Morgante M."/>
            <person name="Rokhsar D.S."/>
        </authorList>
    </citation>
    <scope>NUCLEOTIDE SEQUENCE [LARGE SCALE GENOMIC DNA]</scope>
    <source>
        <strain evidence="9">cv. Nemared</strain>
    </source>
</reference>
<keyword evidence="4" id="KW-0804">Transcription</keyword>
<evidence type="ECO:0000256" key="4">
    <source>
        <dbReference type="ARBA" id="ARBA00023163"/>
    </source>
</evidence>
<feature type="region of interest" description="Disordered" evidence="6">
    <location>
        <begin position="211"/>
        <end position="243"/>
    </location>
</feature>
<evidence type="ECO:0000256" key="5">
    <source>
        <dbReference type="ARBA" id="ARBA00023242"/>
    </source>
</evidence>
<organism evidence="8 9">
    <name type="scientific">Prunus persica</name>
    <name type="common">Peach</name>
    <name type="synonym">Amygdalus persica</name>
    <dbReference type="NCBI Taxonomy" id="3760"/>
    <lineage>
        <taxon>Eukaryota</taxon>
        <taxon>Viridiplantae</taxon>
        <taxon>Streptophyta</taxon>
        <taxon>Embryophyta</taxon>
        <taxon>Tracheophyta</taxon>
        <taxon>Spermatophyta</taxon>
        <taxon>Magnoliopsida</taxon>
        <taxon>eudicotyledons</taxon>
        <taxon>Gunneridae</taxon>
        <taxon>Pentapetalae</taxon>
        <taxon>rosids</taxon>
        <taxon>fabids</taxon>
        <taxon>Rosales</taxon>
        <taxon>Rosaceae</taxon>
        <taxon>Amygdaloideae</taxon>
        <taxon>Amygdaleae</taxon>
        <taxon>Prunus</taxon>
    </lineage>
</organism>
<comment type="subcellular location">
    <subcellularLocation>
        <location evidence="1">Nucleus</location>
    </subcellularLocation>
</comment>
<keyword evidence="9" id="KW-1185">Reference proteome</keyword>
<evidence type="ECO:0000313" key="9">
    <source>
        <dbReference type="Proteomes" id="UP000006882"/>
    </source>
</evidence>
<feature type="domain" description="WRKY" evidence="7">
    <location>
        <begin position="88"/>
        <end position="155"/>
    </location>
</feature>
<evidence type="ECO:0000256" key="6">
    <source>
        <dbReference type="SAM" id="MobiDB-lite"/>
    </source>
</evidence>
<evidence type="ECO:0000259" key="7">
    <source>
        <dbReference type="PROSITE" id="PS50811"/>
    </source>
</evidence>
<gene>
    <name evidence="8" type="ORF">PRUPE_1G393100</name>
</gene>
<proteinExistence type="predicted"/>
<dbReference type="Gene3D" id="2.20.25.80">
    <property type="entry name" value="WRKY domain"/>
    <property type="match status" value="1"/>
</dbReference>
<dbReference type="Gramene" id="ONI32906">
    <property type="protein sequence ID" value="ONI32906"/>
    <property type="gene ID" value="PRUPE_1G393100"/>
</dbReference>
<dbReference type="STRING" id="3760.A0A251RAA7"/>
<dbReference type="PANTHER" id="PTHR31429:SF38">
    <property type="entry name" value="WRKY TRANSCRIPTION FACTOR 40-RELATED"/>
    <property type="match status" value="1"/>
</dbReference>
<accession>A0A251RAA7</accession>
<dbReference type="EMBL" id="CM007651">
    <property type="protein sequence ID" value="ONI32906.1"/>
    <property type="molecule type" value="Genomic_DNA"/>
</dbReference>
<dbReference type="GO" id="GO:0003700">
    <property type="term" value="F:DNA-binding transcription factor activity"/>
    <property type="evidence" value="ECO:0007669"/>
    <property type="project" value="InterPro"/>
</dbReference>
<evidence type="ECO:0000313" key="8">
    <source>
        <dbReference type="EMBL" id="ONI32906.1"/>
    </source>
</evidence>
<dbReference type="InterPro" id="IPR036576">
    <property type="entry name" value="WRKY_dom_sf"/>
</dbReference>
<dbReference type="eggNOG" id="ENOG502RY1M">
    <property type="taxonomic scope" value="Eukaryota"/>
</dbReference>